<sequence>MERVPGRSRRILWLPAAVLGLAFIAASGWGTWLLTGAATGDTANPGRVEAIRTALTAMVGAGGLVTLLVVMRRQWLQETTAADTRHDAEERRITDLYVAAAEQLGHEKVPVRLAALYSLDRLGRNHPRHRREVVDIWCAYLRQPFTPPARFRTTHATPDATLDRYLTGPEPDAGAEEYEVRATVQRLLARHLRDPRPAGDRLRRPPPERADGYWDLSGIDLTGATLVGADFTDCRFTDAEFGDARFHGDTRFVQAHFVGETGFRNVRCDSDTWFLAVRFEGPVTFEGARFDGDVLFTRSHFESDADFRDAGFEGDAWCDHVRFAPVSFTDTRFRGGTTFGSSRFTGRTAFTGARFEGDTGFEVAKFEGGPVVEPTGYLEPRLQSIPDPDFSRAEFHGAARFRRAEFAGYAHFNQARFHAETDFRDTTFTRIARFRQVGFEGTTHFDDARFAGVGDTEAYEDGPALQGDGSRFAHEVSFRRARLAGVDLDGVRFGGPANFTEARFGWTAGFRNAVFDAATTFRGAVFGRNVEFTAAHFAFPAAVTFEDASALPSVVEAGGWPAGWRTAPGPDGELRLVRKPPPDPATSAAH</sequence>
<dbReference type="OrthoDB" id="8440251at2"/>
<feature type="region of interest" description="Disordered" evidence="2">
    <location>
        <begin position="560"/>
        <end position="590"/>
    </location>
</feature>
<dbReference type="PANTHER" id="PTHR47485:SF1">
    <property type="entry name" value="THYLAKOID LUMENAL 17.4 KDA PROTEIN, CHLOROPLASTIC"/>
    <property type="match status" value="1"/>
</dbReference>
<evidence type="ECO:0000256" key="3">
    <source>
        <dbReference type="SAM" id="Phobius"/>
    </source>
</evidence>
<evidence type="ECO:0000313" key="4">
    <source>
        <dbReference type="EMBL" id="TWJ12204.1"/>
    </source>
</evidence>
<dbReference type="EMBL" id="VLLL01000006">
    <property type="protein sequence ID" value="TWJ12204.1"/>
    <property type="molecule type" value="Genomic_DNA"/>
</dbReference>
<feature type="transmembrane region" description="Helical" evidence="3">
    <location>
        <begin position="50"/>
        <end position="70"/>
    </location>
</feature>
<keyword evidence="3" id="KW-0812">Transmembrane</keyword>
<keyword evidence="5" id="KW-1185">Reference proteome</keyword>
<keyword evidence="3" id="KW-0472">Membrane</keyword>
<keyword evidence="3" id="KW-1133">Transmembrane helix</keyword>
<dbReference type="Pfam" id="PF13576">
    <property type="entry name" value="Pentapeptide_3"/>
    <property type="match status" value="4"/>
</dbReference>
<dbReference type="Proteomes" id="UP000321617">
    <property type="component" value="Unassembled WGS sequence"/>
</dbReference>
<gene>
    <name evidence="4" type="ORF">LX16_2959</name>
</gene>
<evidence type="ECO:0000313" key="5">
    <source>
        <dbReference type="Proteomes" id="UP000321617"/>
    </source>
</evidence>
<dbReference type="Gene3D" id="2.160.20.80">
    <property type="entry name" value="E3 ubiquitin-protein ligase SopA"/>
    <property type="match status" value="2"/>
</dbReference>
<evidence type="ECO:0000256" key="2">
    <source>
        <dbReference type="SAM" id="MobiDB-lite"/>
    </source>
</evidence>
<comment type="caution">
    <text evidence="4">The sequence shown here is derived from an EMBL/GenBank/DDBJ whole genome shotgun (WGS) entry which is preliminary data.</text>
</comment>
<name>A0A562V2U2_9ACTN</name>
<keyword evidence="1" id="KW-0677">Repeat</keyword>
<dbReference type="InterPro" id="IPR001646">
    <property type="entry name" value="5peptide_repeat"/>
</dbReference>
<organism evidence="4 5">
    <name type="scientific">Stackebrandtia albiflava</name>
    <dbReference type="NCBI Taxonomy" id="406432"/>
    <lineage>
        <taxon>Bacteria</taxon>
        <taxon>Bacillati</taxon>
        <taxon>Actinomycetota</taxon>
        <taxon>Actinomycetes</taxon>
        <taxon>Glycomycetales</taxon>
        <taxon>Glycomycetaceae</taxon>
        <taxon>Stackebrandtia</taxon>
    </lineage>
</organism>
<dbReference type="RefSeq" id="WP_147139134.1">
    <property type="nucleotide sequence ID" value="NZ_BAABIJ010000002.1"/>
</dbReference>
<dbReference type="AlphaFoldDB" id="A0A562V2U2"/>
<evidence type="ECO:0000256" key="1">
    <source>
        <dbReference type="ARBA" id="ARBA00022737"/>
    </source>
</evidence>
<proteinExistence type="predicted"/>
<accession>A0A562V2U2</accession>
<dbReference type="PANTHER" id="PTHR47485">
    <property type="entry name" value="THYLAKOID LUMENAL 17.4 KDA PROTEIN, CHLOROPLASTIC"/>
    <property type="match status" value="1"/>
</dbReference>
<dbReference type="SUPFAM" id="SSF141571">
    <property type="entry name" value="Pentapeptide repeat-like"/>
    <property type="match status" value="1"/>
</dbReference>
<feature type="transmembrane region" description="Helical" evidence="3">
    <location>
        <begin position="12"/>
        <end position="30"/>
    </location>
</feature>
<reference evidence="4 5" key="1">
    <citation type="journal article" date="2013" name="Stand. Genomic Sci.">
        <title>Genomic Encyclopedia of Type Strains, Phase I: The one thousand microbial genomes (KMG-I) project.</title>
        <authorList>
            <person name="Kyrpides N.C."/>
            <person name="Woyke T."/>
            <person name="Eisen J.A."/>
            <person name="Garrity G."/>
            <person name="Lilburn T.G."/>
            <person name="Beck B.J."/>
            <person name="Whitman W.B."/>
            <person name="Hugenholtz P."/>
            <person name="Klenk H.P."/>
        </authorList>
    </citation>
    <scope>NUCLEOTIDE SEQUENCE [LARGE SCALE GENOMIC DNA]</scope>
    <source>
        <strain evidence="4 5">DSM 45044</strain>
    </source>
</reference>
<protein>
    <submittedName>
        <fullName evidence="4">Pentapeptide repeat protein</fullName>
    </submittedName>
</protein>